<feature type="domain" description="Thioredoxin-like fold" evidence="7">
    <location>
        <begin position="12"/>
        <end position="132"/>
    </location>
</feature>
<dbReference type="SUPFAM" id="SSF52833">
    <property type="entry name" value="Thioredoxin-like"/>
    <property type="match status" value="1"/>
</dbReference>
<comment type="caution">
    <text evidence="8">The sequence shown here is derived from an EMBL/GenBank/DDBJ whole genome shotgun (WGS) entry which is preliminary data.</text>
</comment>
<evidence type="ECO:0000256" key="3">
    <source>
        <dbReference type="ARBA" id="ARBA00023002"/>
    </source>
</evidence>
<dbReference type="EMBL" id="PFWZ01000100">
    <property type="protein sequence ID" value="PJA40181.1"/>
    <property type="molecule type" value="Genomic_DNA"/>
</dbReference>
<dbReference type="PANTHER" id="PTHR13887">
    <property type="entry name" value="GLUTATHIONE S-TRANSFERASE KAPPA"/>
    <property type="match status" value="1"/>
</dbReference>
<name>A0A2M7X2F3_UNCKA</name>
<dbReference type="InterPro" id="IPR012336">
    <property type="entry name" value="Thioredoxin-like_fold"/>
</dbReference>
<evidence type="ECO:0000256" key="6">
    <source>
        <dbReference type="SAM" id="MobiDB-lite"/>
    </source>
</evidence>
<organism evidence="8 9">
    <name type="scientific">candidate division WWE3 bacterium CG_4_9_14_3_um_filter_39_7</name>
    <dbReference type="NCBI Taxonomy" id="1975080"/>
    <lineage>
        <taxon>Bacteria</taxon>
        <taxon>Katanobacteria</taxon>
    </lineage>
</organism>
<accession>A0A2M7X2F3</accession>
<evidence type="ECO:0000256" key="5">
    <source>
        <dbReference type="ARBA" id="ARBA00023284"/>
    </source>
</evidence>
<feature type="region of interest" description="Disordered" evidence="6">
    <location>
        <begin position="139"/>
        <end position="177"/>
    </location>
</feature>
<dbReference type="InterPro" id="IPR036249">
    <property type="entry name" value="Thioredoxin-like_sf"/>
</dbReference>
<dbReference type="GO" id="GO:0016491">
    <property type="term" value="F:oxidoreductase activity"/>
    <property type="evidence" value="ECO:0007669"/>
    <property type="project" value="UniProtKB-KW"/>
</dbReference>
<evidence type="ECO:0000256" key="2">
    <source>
        <dbReference type="ARBA" id="ARBA00022729"/>
    </source>
</evidence>
<protein>
    <recommendedName>
        <fullName evidence="7">Thioredoxin-like fold domain-containing protein</fullName>
    </recommendedName>
</protein>
<dbReference type="Gene3D" id="3.40.30.10">
    <property type="entry name" value="Glutaredoxin"/>
    <property type="match status" value="1"/>
</dbReference>
<keyword evidence="4" id="KW-1015">Disulfide bond</keyword>
<gene>
    <name evidence="8" type="ORF">CO179_03055</name>
</gene>
<dbReference type="Pfam" id="PF13462">
    <property type="entry name" value="Thioredoxin_4"/>
    <property type="match status" value="1"/>
</dbReference>
<evidence type="ECO:0000256" key="4">
    <source>
        <dbReference type="ARBA" id="ARBA00023157"/>
    </source>
</evidence>
<proteinExistence type="inferred from homology"/>
<keyword evidence="2" id="KW-0732">Signal</keyword>
<evidence type="ECO:0000256" key="1">
    <source>
        <dbReference type="ARBA" id="ARBA00005791"/>
    </source>
</evidence>
<keyword evidence="5" id="KW-0676">Redox-active center</keyword>
<evidence type="ECO:0000313" key="8">
    <source>
        <dbReference type="EMBL" id="PJA40181.1"/>
    </source>
</evidence>
<dbReference type="AlphaFoldDB" id="A0A2M7X2F3"/>
<feature type="non-terminal residue" evidence="8">
    <location>
        <position position="1"/>
    </location>
</feature>
<evidence type="ECO:0000313" key="9">
    <source>
        <dbReference type="Proteomes" id="UP000231195"/>
    </source>
</evidence>
<keyword evidence="3" id="KW-0560">Oxidoreductase</keyword>
<evidence type="ECO:0000259" key="7">
    <source>
        <dbReference type="Pfam" id="PF13462"/>
    </source>
</evidence>
<comment type="similarity">
    <text evidence="1">Belongs to the thioredoxin family. DsbA subfamily.</text>
</comment>
<reference evidence="9" key="1">
    <citation type="submission" date="2017-09" db="EMBL/GenBank/DDBJ databases">
        <title>Depth-based differentiation of microbial function through sediment-hosted aquifers and enrichment of novel symbionts in the deep terrestrial subsurface.</title>
        <authorList>
            <person name="Probst A.J."/>
            <person name="Ladd B."/>
            <person name="Jarett J.K."/>
            <person name="Geller-Mcgrath D.E."/>
            <person name="Sieber C.M.K."/>
            <person name="Emerson J.B."/>
            <person name="Anantharaman K."/>
            <person name="Thomas B.C."/>
            <person name="Malmstrom R."/>
            <person name="Stieglmeier M."/>
            <person name="Klingl A."/>
            <person name="Woyke T."/>
            <person name="Ryan C.M."/>
            <person name="Banfield J.F."/>
        </authorList>
    </citation>
    <scope>NUCLEOTIDE SEQUENCE [LARGE SCALE GENOMIC DNA]</scope>
</reference>
<dbReference type="PANTHER" id="PTHR13887:SF14">
    <property type="entry name" value="DISULFIDE BOND FORMATION PROTEIN D"/>
    <property type="match status" value="1"/>
</dbReference>
<sequence>FPTAKTFMETYGEQVNFVYRHFPITQSHPNALSAAYATEAAKQQGLFWEVHDWLFENQTSWATAEVNVDYWFAQFGEDLGFDEDQFKSDYVSDTVRNAVSTDRSDAQQFGVNSTPTFIINGKKLAGSIPLATFIKESGVKEPEPTVVPIDGSSEGSGDTKAPDVTGPNVPEESTSGQ</sequence>
<dbReference type="Proteomes" id="UP000231195">
    <property type="component" value="Unassembled WGS sequence"/>
</dbReference>